<keyword evidence="5" id="KW-0051">Antiviral defense</keyword>
<protein>
    <recommendedName>
        <fullName evidence="3">CRISPR system Cms protein Csm2</fullName>
    </recommendedName>
    <alternativeName>
        <fullName evidence="6">CRISPR type III A-associated protein Csm2</fullName>
    </alternativeName>
</protein>
<dbReference type="GO" id="GO:0003723">
    <property type="term" value="F:RNA binding"/>
    <property type="evidence" value="ECO:0007669"/>
    <property type="project" value="UniProtKB-KW"/>
</dbReference>
<evidence type="ECO:0000256" key="5">
    <source>
        <dbReference type="ARBA" id="ARBA00023118"/>
    </source>
</evidence>
<evidence type="ECO:0000256" key="2">
    <source>
        <dbReference type="ARBA" id="ARBA00006896"/>
    </source>
</evidence>
<keyword evidence="4" id="KW-0694">RNA-binding</keyword>
<organism evidence="8 9">
    <name type="scientific">Aminithiophilus ramosus</name>
    <dbReference type="NCBI Taxonomy" id="3029084"/>
    <lineage>
        <taxon>Bacteria</taxon>
        <taxon>Thermotogati</taxon>
        <taxon>Synergistota</taxon>
        <taxon>Synergistia</taxon>
        <taxon>Synergistales</taxon>
        <taxon>Aminithiophilaceae</taxon>
        <taxon>Aminithiophilus</taxon>
    </lineage>
</organism>
<evidence type="ECO:0000256" key="4">
    <source>
        <dbReference type="ARBA" id="ARBA00022884"/>
    </source>
</evidence>
<dbReference type="Pfam" id="PF03750">
    <property type="entry name" value="Csm2_III-A"/>
    <property type="match status" value="1"/>
</dbReference>
<comment type="function">
    <text evidence="1">This subunit may be involved in monitoring complementarity of crRNA and target RNA.</text>
</comment>
<evidence type="ECO:0000256" key="1">
    <source>
        <dbReference type="ARBA" id="ARBA00003640"/>
    </source>
</evidence>
<dbReference type="Proteomes" id="UP000671879">
    <property type="component" value="Chromosome"/>
</dbReference>
<evidence type="ECO:0000313" key="9">
    <source>
        <dbReference type="Proteomes" id="UP000671879"/>
    </source>
</evidence>
<dbReference type="AlphaFoldDB" id="A0A9Q7AM47"/>
<dbReference type="GO" id="GO:0051607">
    <property type="term" value="P:defense response to virus"/>
    <property type="evidence" value="ECO:0007669"/>
    <property type="project" value="UniProtKB-KW"/>
</dbReference>
<evidence type="ECO:0000313" key="8">
    <source>
        <dbReference type="EMBL" id="QTX32137.1"/>
    </source>
</evidence>
<feature type="compositionally biased region" description="Polar residues" evidence="7">
    <location>
        <begin position="1"/>
        <end position="11"/>
    </location>
</feature>
<sequence>MSDVHNGNRSGNGRGTVPSRNRTPSANDTMEDHIQFIRRLEKLEQLGADRIILIGETFGQAAGHVLPTRKLRKIHGQIVLHVTRSRSGRTKPSEIRLIKYHLAYAEGRGSNRERPLLKPLSSLLGAAADKVTDMGDLDRLRQLSESLIAFHRYYGGGE</sequence>
<dbReference type="EMBL" id="CP072943">
    <property type="protein sequence ID" value="QTX32137.1"/>
    <property type="molecule type" value="Genomic_DNA"/>
</dbReference>
<keyword evidence="9" id="KW-1185">Reference proteome</keyword>
<feature type="region of interest" description="Disordered" evidence="7">
    <location>
        <begin position="1"/>
        <end position="30"/>
    </location>
</feature>
<reference evidence="9" key="1">
    <citation type="submission" date="2021-04" db="EMBL/GenBank/DDBJ databases">
        <title>A novel Synergistetes isolate from a pyrite-forming mixed culture.</title>
        <authorList>
            <person name="Bunk B."/>
            <person name="Sproer C."/>
            <person name="Spring S."/>
            <person name="Pester M."/>
        </authorList>
    </citation>
    <scope>NUCLEOTIDE SEQUENCE [LARGE SCALE GENOMIC DNA]</scope>
    <source>
        <strain evidence="9">J.5.4.2-T.3.5.2</strain>
    </source>
</reference>
<gene>
    <name evidence="8" type="primary">csm2</name>
    <name evidence="8" type="ORF">KAR29_12635</name>
</gene>
<comment type="similarity">
    <text evidence="2">Belongs to the CRISPR-associated Csm2 family.</text>
</comment>
<name>A0A9Q7AM47_9BACT</name>
<dbReference type="InterPro" id="IPR010149">
    <property type="entry name" value="CRISPR-assoc_prot_Csm2_III-A"/>
</dbReference>
<feature type="compositionally biased region" description="Polar residues" evidence="7">
    <location>
        <begin position="18"/>
        <end position="28"/>
    </location>
</feature>
<proteinExistence type="inferred from homology"/>
<dbReference type="NCBIfam" id="TIGR01870">
    <property type="entry name" value="cas_TM1810_Csm2"/>
    <property type="match status" value="1"/>
</dbReference>
<evidence type="ECO:0000256" key="7">
    <source>
        <dbReference type="SAM" id="MobiDB-lite"/>
    </source>
</evidence>
<dbReference type="RefSeq" id="WP_274373351.1">
    <property type="nucleotide sequence ID" value="NZ_CP072943.1"/>
</dbReference>
<evidence type="ECO:0000256" key="6">
    <source>
        <dbReference type="ARBA" id="ARBA00031723"/>
    </source>
</evidence>
<accession>A0A9Q7AM47</accession>
<evidence type="ECO:0000256" key="3">
    <source>
        <dbReference type="ARBA" id="ARBA00016118"/>
    </source>
</evidence>
<dbReference type="KEGG" id="aram:KAR29_12635"/>